<keyword evidence="1" id="KW-1003">Cell membrane</keyword>
<feature type="binding site" evidence="2">
    <location>
        <position position="352"/>
    </location>
    <ligand>
        <name>Mn(2+)</name>
        <dbReference type="ChEBI" id="CHEBI:29035"/>
        <label>2</label>
    </ligand>
</feature>
<comment type="catalytic activity">
    <reaction evidence="1">
        <text>3',3'-c-di-AMP + H2O = 5'-O-phosphonoadenylyl-(3'-&gt;5')-adenosine + H(+)</text>
        <dbReference type="Rhea" id="RHEA:54420"/>
        <dbReference type="ChEBI" id="CHEBI:15377"/>
        <dbReference type="ChEBI" id="CHEBI:15378"/>
        <dbReference type="ChEBI" id="CHEBI:71500"/>
        <dbReference type="ChEBI" id="CHEBI:138171"/>
    </reaction>
</comment>
<evidence type="ECO:0000313" key="5">
    <source>
        <dbReference type="EMBL" id="PDX86739.1"/>
    </source>
</evidence>
<name>A0A2A7B5Y5_9FIRM</name>
<gene>
    <name evidence="5" type="ORF">CHR60_08385</name>
</gene>
<feature type="binding site" evidence="2">
    <location>
        <position position="350"/>
    </location>
    <ligand>
        <name>Mn(2+)</name>
        <dbReference type="ChEBI" id="CHEBI:29035"/>
        <label>1</label>
    </ligand>
</feature>
<feature type="domain" description="GGDEF" evidence="4">
    <location>
        <begin position="177"/>
        <end position="303"/>
    </location>
</feature>
<dbReference type="PANTHER" id="PTHR47618">
    <property type="entry name" value="BIFUNCTIONAL OLIGORIBONUCLEASE AND PAP PHOSPHATASE NRNA"/>
    <property type="match status" value="1"/>
</dbReference>
<feature type="binding site" evidence="2">
    <location>
        <position position="418"/>
    </location>
    <ligand>
        <name>Mn(2+)</name>
        <dbReference type="ChEBI" id="CHEBI:29035"/>
        <label>2</label>
    </ligand>
</feature>
<evidence type="ECO:0000256" key="1">
    <source>
        <dbReference type="PIRNR" id="PIRNR026583"/>
    </source>
</evidence>
<organism evidence="5 6">
    <name type="scientific">Faecalibacterium prausnitzii</name>
    <dbReference type="NCBI Taxonomy" id="853"/>
    <lineage>
        <taxon>Bacteria</taxon>
        <taxon>Bacillati</taxon>
        <taxon>Bacillota</taxon>
        <taxon>Clostridia</taxon>
        <taxon>Eubacteriales</taxon>
        <taxon>Oscillospiraceae</taxon>
        <taxon>Faecalibacterium</taxon>
    </lineage>
</organism>
<protein>
    <recommendedName>
        <fullName evidence="1">Cyclic-di-AMP phosphodiesterase</fullName>
        <ecNumber evidence="1">3.1.4.-</ecNumber>
    </recommendedName>
</protein>
<dbReference type="GO" id="GO:0106409">
    <property type="term" value="F:cyclic-di-AMP phosphodiesterase activity"/>
    <property type="evidence" value="ECO:0007669"/>
    <property type="project" value="RHEA"/>
</dbReference>
<dbReference type="PANTHER" id="PTHR47618:SF2">
    <property type="entry name" value="CYCLIC-DI-AMP PHOSPHODIESTERASE GDPP"/>
    <property type="match status" value="1"/>
</dbReference>
<keyword evidence="3" id="KW-1133">Transmembrane helix</keyword>
<keyword evidence="3" id="KW-0812">Transmembrane</keyword>
<dbReference type="Pfam" id="PF01368">
    <property type="entry name" value="DHH"/>
    <property type="match status" value="1"/>
</dbReference>
<dbReference type="Pfam" id="PF24898">
    <property type="entry name" value="GGDEF_GdpP"/>
    <property type="match status" value="1"/>
</dbReference>
<dbReference type="GO" id="GO:0003676">
    <property type="term" value="F:nucleic acid binding"/>
    <property type="evidence" value="ECO:0007669"/>
    <property type="project" value="UniProtKB-UniRule"/>
</dbReference>
<proteinExistence type="inferred from homology"/>
<dbReference type="EC" id="3.1.4.-" evidence="1"/>
<dbReference type="EMBL" id="NOUV01000014">
    <property type="protein sequence ID" value="PDX86739.1"/>
    <property type="molecule type" value="Genomic_DNA"/>
</dbReference>
<sequence>MKRKPRWTLEILTGALAVLCGLLFLVLLVQRPAGWPVLAVLVVLWGIGMGLFRYRLRSWLARWVTGGSFENSKTQYSLESLSQPAAVLSGETVLWYNTAFRQRLLGGEDRLASRAQKLLPGLDLQLCRTADGQQLNLADGVWSIHSSTVPGQSESVTLLIFNEETALRRVEAEYKASRPGYMVFLVDGYDDVFSDMLDSERARLLEGINRVLEDLIGRGTGFLRRVASGRYIAVVEERHLEQYAKRGYDVLDKIRALDPSVNLSISIGIGRGAKTLREAQDMAVQALDMAQGRGGDQAAEMTPDGFTFYGGVSHGVEKRSKVRSRIVADQLVKLIKEADHVVIMGHRMSDLDAIGAAEGVLRICKICDVPAVIAVRRDATLAGSLIDALVRAGQEDDFIDPKGALPIVSKKTLCIVVDTYQTGLVESKEILEKCGKVAVIDHHRKGVGFIENPALVCHEPYSSSASELVTELLQYVGTRDDKPNRVEAEGLLSGIMLDTRDFTLHTGVRTFEAAAALRRYGAETERVRQLFDVTMVEYNAKAALVEAAQMYKGCAISVGGELAPEARVAVAQAANDLLTIQGVDASFVAVPVGTGVNVSARSLGAVNVQVIMESLGGGGHQTMAAAQLKHITPEAARARIQTAIDQYRESQKKSAPDTKK</sequence>
<comment type="function">
    <text evidence="1">Has phosphodiesterase (PDE) activity against cyclic-di-AMP (c-di-AMP).</text>
</comment>
<dbReference type="GO" id="GO:0005886">
    <property type="term" value="C:plasma membrane"/>
    <property type="evidence" value="ECO:0007669"/>
    <property type="project" value="UniProtKB-SubCell"/>
</dbReference>
<keyword evidence="2" id="KW-0464">Manganese</keyword>
<comment type="similarity">
    <text evidence="1">Belongs to the GdpP/PdeA phosphodiesterase family.</text>
</comment>
<feature type="transmembrane region" description="Helical" evidence="3">
    <location>
        <begin position="7"/>
        <end position="27"/>
    </location>
</feature>
<dbReference type="GO" id="GO:0046872">
    <property type="term" value="F:metal ion binding"/>
    <property type="evidence" value="ECO:0007669"/>
    <property type="project" value="UniProtKB-KW"/>
</dbReference>
<dbReference type="Gene3D" id="3.10.310.30">
    <property type="match status" value="1"/>
</dbReference>
<dbReference type="PROSITE" id="PS50887">
    <property type="entry name" value="GGDEF"/>
    <property type="match status" value="1"/>
</dbReference>
<dbReference type="OrthoDB" id="9759476at2"/>
<dbReference type="RefSeq" id="WP_097792598.1">
    <property type="nucleotide sequence ID" value="NZ_NOUV01000014.1"/>
</dbReference>
<dbReference type="InterPro" id="IPR038763">
    <property type="entry name" value="DHH_sf"/>
</dbReference>
<dbReference type="PIRSF" id="PIRSF026583">
    <property type="entry name" value="YybT"/>
    <property type="match status" value="1"/>
</dbReference>
<dbReference type="SUPFAM" id="SSF64182">
    <property type="entry name" value="DHH phosphoesterases"/>
    <property type="match status" value="1"/>
</dbReference>
<dbReference type="InterPro" id="IPR014528">
    <property type="entry name" value="GdpP/PdeA"/>
</dbReference>
<dbReference type="Gene3D" id="3.90.1640.10">
    <property type="entry name" value="inorganic pyrophosphatase (n-terminal core)"/>
    <property type="match status" value="1"/>
</dbReference>
<accession>A0A2A7B5Y5</accession>
<comment type="subcellular location">
    <subcellularLocation>
        <location evidence="1">Cell membrane</location>
    </subcellularLocation>
</comment>
<feature type="binding site" evidence="2">
    <location>
        <position position="498"/>
    </location>
    <ligand>
        <name>Mn(2+)</name>
        <dbReference type="ChEBI" id="CHEBI:29035"/>
        <label>2</label>
    </ligand>
</feature>
<keyword evidence="2" id="KW-0479">Metal-binding</keyword>
<feature type="binding site" evidence="2">
    <location>
        <position position="346"/>
    </location>
    <ligand>
        <name>Mn(2+)</name>
        <dbReference type="ChEBI" id="CHEBI:29035"/>
        <label>1</label>
    </ligand>
</feature>
<dbReference type="AlphaFoldDB" id="A0A2A7B5Y5"/>
<dbReference type="InterPro" id="IPR001667">
    <property type="entry name" value="DDH_dom"/>
</dbReference>
<dbReference type="InterPro" id="IPR000160">
    <property type="entry name" value="GGDEF_dom"/>
</dbReference>
<keyword evidence="1 3" id="KW-0472">Membrane</keyword>
<evidence type="ECO:0000256" key="2">
    <source>
        <dbReference type="PIRSR" id="PIRSR026583-50"/>
    </source>
</evidence>
<evidence type="ECO:0000313" key="6">
    <source>
        <dbReference type="Proteomes" id="UP000220904"/>
    </source>
</evidence>
<reference evidence="5 6" key="1">
    <citation type="journal article" date="2017" name="Front. Microbiol.">
        <title>New Insights into the Diversity of the Genus Faecalibacterium.</title>
        <authorList>
            <person name="Benevides L."/>
            <person name="Burman S."/>
            <person name="Martin R."/>
            <person name="Robert V."/>
            <person name="Thomas M."/>
            <person name="Miquel S."/>
            <person name="Chain F."/>
            <person name="Sokol H."/>
            <person name="Bermudez-Humaran L.G."/>
            <person name="Morrison M."/>
            <person name="Langella P."/>
            <person name="Azevedo V.A."/>
            <person name="Chatel J.M."/>
            <person name="Soares S."/>
        </authorList>
    </citation>
    <scope>NUCLEOTIDE SEQUENCE [LARGE SCALE GENOMIC DNA]</scope>
    <source>
        <strain evidence="5 6">AHMP21</strain>
    </source>
</reference>
<keyword evidence="1" id="KW-0378">Hydrolase</keyword>
<dbReference type="GO" id="GO:0016787">
    <property type="term" value="F:hydrolase activity"/>
    <property type="evidence" value="ECO:0007669"/>
    <property type="project" value="UniProtKB-UniRule"/>
</dbReference>
<feature type="binding site" evidence="2">
    <location>
        <position position="442"/>
    </location>
    <ligand>
        <name>Mn(2+)</name>
        <dbReference type="ChEBI" id="CHEBI:29035"/>
        <label>2</label>
    </ligand>
</feature>
<feature type="binding site" evidence="2">
    <location>
        <position position="418"/>
    </location>
    <ligand>
        <name>Mn(2+)</name>
        <dbReference type="ChEBI" id="CHEBI:29035"/>
        <label>1</label>
    </ligand>
</feature>
<dbReference type="InterPro" id="IPR051319">
    <property type="entry name" value="Oligoribo/pAp-PDE_c-di-AMP_PDE"/>
</dbReference>
<dbReference type="Pfam" id="PF02272">
    <property type="entry name" value="DHHA1"/>
    <property type="match status" value="1"/>
</dbReference>
<dbReference type="InterPro" id="IPR003156">
    <property type="entry name" value="DHHA1_dom"/>
</dbReference>
<dbReference type="Proteomes" id="UP000220904">
    <property type="component" value="Unassembled WGS sequence"/>
</dbReference>
<comment type="cofactor">
    <cofactor evidence="2">
        <name>Mn(2+)</name>
        <dbReference type="ChEBI" id="CHEBI:29035"/>
    </cofactor>
    <text evidence="2">For phosphodiesterase activity, probably binds 2 Mn(2+) per subunit.</text>
</comment>
<evidence type="ECO:0000256" key="3">
    <source>
        <dbReference type="SAM" id="Phobius"/>
    </source>
</evidence>
<feature type="transmembrane region" description="Helical" evidence="3">
    <location>
        <begin position="33"/>
        <end position="52"/>
    </location>
</feature>
<comment type="caution">
    <text evidence="5">The sequence shown here is derived from an EMBL/GenBank/DDBJ whole genome shotgun (WGS) entry which is preliminary data.</text>
</comment>
<evidence type="ECO:0000259" key="4">
    <source>
        <dbReference type="PROSITE" id="PS50887"/>
    </source>
</evidence>